<reference evidence="1 2" key="1">
    <citation type="submission" date="2020-03" db="EMBL/GenBank/DDBJ databases">
        <title>WGS of actinomycetes isolated from Thailand.</title>
        <authorList>
            <person name="Thawai C."/>
        </authorList>
    </citation>
    <scope>NUCLEOTIDE SEQUENCE [LARGE SCALE GENOMIC DNA]</scope>
    <source>
        <strain evidence="1 2">NBRC 13905</strain>
    </source>
</reference>
<dbReference type="EMBL" id="JAATEL010000011">
    <property type="protein sequence ID" value="NJP15144.1"/>
    <property type="molecule type" value="Genomic_DNA"/>
</dbReference>
<keyword evidence="2" id="KW-1185">Reference proteome</keyword>
<sequence>MITTKNSFFGTAKATDHAVASLCLLDASDRGTGLSGVLGMRPGSSLPFAGFATRERIERPTTALAAVAVQAQAYALTATGAVTRMQTTQQHSLMWAFRGPQPWSDPA</sequence>
<evidence type="ECO:0000313" key="1">
    <source>
        <dbReference type="EMBL" id="NJP15144.1"/>
    </source>
</evidence>
<evidence type="ECO:0000313" key="2">
    <source>
        <dbReference type="Proteomes" id="UP000635996"/>
    </source>
</evidence>
<comment type="caution">
    <text evidence="1">The sequence shown here is derived from an EMBL/GenBank/DDBJ whole genome shotgun (WGS) entry which is preliminary data.</text>
</comment>
<name>A0ABX0YRZ3_STRTL</name>
<organism evidence="1 2">
    <name type="scientific">Streptomyces thermoviolaceus subsp. thermoviolaceus</name>
    <dbReference type="NCBI Taxonomy" id="66860"/>
    <lineage>
        <taxon>Bacteria</taxon>
        <taxon>Bacillati</taxon>
        <taxon>Actinomycetota</taxon>
        <taxon>Actinomycetes</taxon>
        <taxon>Kitasatosporales</taxon>
        <taxon>Streptomycetaceae</taxon>
        <taxon>Streptomyces</taxon>
    </lineage>
</organism>
<protein>
    <submittedName>
        <fullName evidence="1">Uncharacterized protein</fullName>
    </submittedName>
</protein>
<dbReference type="RefSeq" id="WP_125497863.1">
    <property type="nucleotide sequence ID" value="NZ_BMVZ01000015.1"/>
</dbReference>
<accession>A0ABX0YRZ3</accession>
<dbReference type="Proteomes" id="UP000635996">
    <property type="component" value="Unassembled WGS sequence"/>
</dbReference>
<gene>
    <name evidence="1" type="ORF">HCJ95_12770</name>
</gene>
<proteinExistence type="predicted"/>